<dbReference type="EMBL" id="JAECZC010000054">
    <property type="protein sequence ID" value="MBH8564884.1"/>
    <property type="molecule type" value="Genomic_DNA"/>
</dbReference>
<dbReference type="Proteomes" id="UP000632766">
    <property type="component" value="Unassembled WGS sequence"/>
</dbReference>
<dbReference type="InterPro" id="IPR016084">
    <property type="entry name" value="Haem_Oase-like_multi-hlx"/>
</dbReference>
<gene>
    <name evidence="1" type="ORF">I8748_22320</name>
</gene>
<organism evidence="1 2">
    <name type="scientific">Amazonocrinis nigriterrae CENA67</name>
    <dbReference type="NCBI Taxonomy" id="2794033"/>
    <lineage>
        <taxon>Bacteria</taxon>
        <taxon>Bacillati</taxon>
        <taxon>Cyanobacteriota</taxon>
        <taxon>Cyanophyceae</taxon>
        <taxon>Nostocales</taxon>
        <taxon>Nostocaceae</taxon>
        <taxon>Amazonocrinis</taxon>
        <taxon>Amazonocrinis nigriterrae</taxon>
    </lineage>
</organism>
<proteinExistence type="predicted"/>
<comment type="caution">
    <text evidence="1">The sequence shown here is derived from an EMBL/GenBank/DDBJ whole genome shotgun (WGS) entry which is preliminary data.</text>
</comment>
<evidence type="ECO:0000313" key="2">
    <source>
        <dbReference type="Proteomes" id="UP000632766"/>
    </source>
</evidence>
<evidence type="ECO:0000313" key="1">
    <source>
        <dbReference type="EMBL" id="MBH8564884.1"/>
    </source>
</evidence>
<name>A0A8J7HYM1_9NOST</name>
<dbReference type="Gene3D" id="1.20.910.10">
    <property type="entry name" value="Heme oxygenase-like"/>
    <property type="match status" value="1"/>
</dbReference>
<keyword evidence="2" id="KW-1185">Reference proteome</keyword>
<accession>A0A8J7HYM1</accession>
<dbReference type="AlphaFoldDB" id="A0A8J7HYM1"/>
<reference evidence="1 2" key="1">
    <citation type="journal article" date="2021" name="Int. J. Syst. Evol. Microbiol.">
        <title>Amazonocrinis nigriterrae gen. nov., sp. nov., Atlanticothrix silvestris gen. nov., sp. nov. and Dendronalium phyllosphericum gen. nov., sp. nov., nostocacean cyanobacteria from Brazilian environments.</title>
        <authorList>
            <person name="Alvarenga D.O."/>
            <person name="Andreote A.P.D."/>
            <person name="Branco L.H.Z."/>
            <person name="Delbaje E."/>
            <person name="Cruz R.B."/>
            <person name="Varani A.M."/>
            <person name="Fiore M.F."/>
        </authorList>
    </citation>
    <scope>NUCLEOTIDE SEQUENCE [LARGE SCALE GENOMIC DNA]</scope>
    <source>
        <strain evidence="1 2">CENA67</strain>
    </source>
</reference>
<dbReference type="RefSeq" id="WP_198126706.1">
    <property type="nucleotide sequence ID" value="NZ_JAECZC010000054.1"/>
</dbReference>
<sequence>MKDIIALIKKKEQEFADLPLFHFMKDTSIDPSIRLSWIPGLTHLPMGFKDLSKHNFRKEPTNDPIQEIINIHTYEEDDHSQWFLEDLDKIGLNQSFKLSDSIRFLWSEETYKTRLICRQIAMYTFQAEPAVVLAAIEAIEATAYVTFAVTAQVTQELQKITNQDFRYFGQYHLSAETEHCVKITHLHELIRDIQLTQEQKAKAIKVVQKIFEIFSESMDEMMAYVKKRHGSKIGNFGLQKQEKTSHLRMIN</sequence>
<dbReference type="SUPFAM" id="SSF48613">
    <property type="entry name" value="Heme oxygenase-like"/>
    <property type="match status" value="1"/>
</dbReference>
<protein>
    <submittedName>
        <fullName evidence="1">Uncharacterized protein</fullName>
    </submittedName>
</protein>